<dbReference type="EMBL" id="QKOX01000003">
    <property type="protein sequence ID" value="RWT25169.1"/>
    <property type="molecule type" value="Genomic_DNA"/>
</dbReference>
<evidence type="ECO:0000256" key="4">
    <source>
        <dbReference type="ARBA" id="ARBA00023239"/>
    </source>
</evidence>
<dbReference type="SUPFAM" id="SSF53383">
    <property type="entry name" value="PLP-dependent transferases"/>
    <property type="match status" value="1"/>
</dbReference>
<dbReference type="InterPro" id="IPR015422">
    <property type="entry name" value="PyrdxlP-dep_Trfase_small"/>
</dbReference>
<dbReference type="Pfam" id="PF00155">
    <property type="entry name" value="Aminotran_1_2"/>
    <property type="match status" value="1"/>
</dbReference>
<dbReference type="CDD" id="cd00609">
    <property type="entry name" value="AAT_like"/>
    <property type="match status" value="1"/>
</dbReference>
<reference evidence="7 8" key="1">
    <citation type="submission" date="2018-06" db="EMBL/GenBank/DDBJ databases">
        <title>Carbapenemase-producing Enterobacteriaceae present in wastewater treatment plant effluent and nearby surface waters in the US.</title>
        <authorList>
            <person name="Mathys D.A."/>
            <person name="Mollenkopf D.F."/>
            <person name="Feicht S.M."/>
            <person name="Adams R.J."/>
            <person name="Albers A.L."/>
            <person name="Stuever D.M."/>
            <person name="Daniels J.B."/>
            <person name="Wittum T.E."/>
        </authorList>
    </citation>
    <scope>NUCLEOTIDE SEQUENCE [LARGE SCALE GENOMIC DNA]</scope>
    <source>
        <strain evidence="7 8">GEO_47_Down_B</strain>
    </source>
</reference>
<feature type="domain" description="Aminotransferase class I/classII large" evidence="6">
    <location>
        <begin position="42"/>
        <end position="395"/>
    </location>
</feature>
<dbReference type="InterPro" id="IPR015421">
    <property type="entry name" value="PyrdxlP-dep_Trfase_major"/>
</dbReference>
<dbReference type="Proteomes" id="UP000288843">
    <property type="component" value="Unassembled WGS sequence"/>
</dbReference>
<dbReference type="PANTHER" id="PTHR43525:SF1">
    <property type="entry name" value="PROTEIN MALY"/>
    <property type="match status" value="1"/>
</dbReference>
<evidence type="ECO:0000313" key="8">
    <source>
        <dbReference type="Proteomes" id="UP000288843"/>
    </source>
</evidence>
<dbReference type="NCBIfam" id="TIGR04350">
    <property type="entry name" value="C_S_lyase_PatB"/>
    <property type="match status" value="1"/>
</dbReference>
<keyword evidence="4 7" id="KW-0456">Lyase</keyword>
<dbReference type="EC" id="4.4.1.13" evidence="2"/>
<evidence type="ECO:0000256" key="1">
    <source>
        <dbReference type="ARBA" id="ARBA00001933"/>
    </source>
</evidence>
<evidence type="ECO:0000256" key="3">
    <source>
        <dbReference type="ARBA" id="ARBA00022898"/>
    </source>
</evidence>
<dbReference type="Gene3D" id="3.40.640.10">
    <property type="entry name" value="Type I PLP-dependent aspartate aminotransferase-like (Major domain)"/>
    <property type="match status" value="1"/>
</dbReference>
<dbReference type="InterPro" id="IPR051798">
    <property type="entry name" value="Class-II_PLP-Dep_Aminotrans"/>
</dbReference>
<dbReference type="RefSeq" id="WP_032693567.1">
    <property type="nucleotide sequence ID" value="NZ_QKOX01000003.1"/>
</dbReference>
<protein>
    <recommendedName>
        <fullName evidence="2">cysteine-S-conjugate beta-lyase</fullName>
        <ecNumber evidence="2">4.4.1.13</ecNumber>
    </recommendedName>
</protein>
<organism evidence="7 8">
    <name type="scientific">Raoultella planticola</name>
    <name type="common">Klebsiella planticola</name>
    <dbReference type="NCBI Taxonomy" id="575"/>
    <lineage>
        <taxon>Bacteria</taxon>
        <taxon>Pseudomonadati</taxon>
        <taxon>Pseudomonadota</taxon>
        <taxon>Gammaproteobacteria</taxon>
        <taxon>Enterobacterales</taxon>
        <taxon>Enterobacteriaceae</taxon>
        <taxon>Klebsiella/Raoultella group</taxon>
        <taxon>Raoultella</taxon>
    </lineage>
</organism>
<comment type="cofactor">
    <cofactor evidence="1">
        <name>pyridoxal 5'-phosphate</name>
        <dbReference type="ChEBI" id="CHEBI:597326"/>
    </cofactor>
</comment>
<dbReference type="PANTHER" id="PTHR43525">
    <property type="entry name" value="PROTEIN MALY"/>
    <property type="match status" value="1"/>
</dbReference>
<comment type="similarity">
    <text evidence="5">Belongs to the class-II pyridoxal-phosphate-dependent aminotransferase family. MalY/PatB cystathionine beta-lyase subfamily.</text>
</comment>
<dbReference type="GO" id="GO:0047804">
    <property type="term" value="F:cysteine-S-conjugate beta-lyase activity"/>
    <property type="evidence" value="ECO:0007669"/>
    <property type="project" value="UniProtKB-EC"/>
</dbReference>
<accession>A0A443VSK2</accession>
<proteinExistence type="inferred from homology"/>
<comment type="caution">
    <text evidence="7">The sequence shown here is derived from an EMBL/GenBank/DDBJ whole genome shotgun (WGS) entry which is preliminary data.</text>
</comment>
<dbReference type="InterPro" id="IPR015424">
    <property type="entry name" value="PyrdxlP-dep_Trfase"/>
</dbReference>
<keyword evidence="3" id="KW-0663">Pyridoxal phosphate</keyword>
<name>A0A443VSK2_RAOPL</name>
<dbReference type="AlphaFoldDB" id="A0A443VSK2"/>
<dbReference type="Gene3D" id="3.90.1150.10">
    <property type="entry name" value="Aspartate Aminotransferase, domain 1"/>
    <property type="match status" value="1"/>
</dbReference>
<dbReference type="InterPro" id="IPR004839">
    <property type="entry name" value="Aminotransferase_I/II_large"/>
</dbReference>
<evidence type="ECO:0000256" key="2">
    <source>
        <dbReference type="ARBA" id="ARBA00012224"/>
    </source>
</evidence>
<evidence type="ECO:0000313" key="7">
    <source>
        <dbReference type="EMBL" id="RWT25169.1"/>
    </source>
</evidence>
<evidence type="ECO:0000256" key="5">
    <source>
        <dbReference type="ARBA" id="ARBA00037974"/>
    </source>
</evidence>
<evidence type="ECO:0000259" key="6">
    <source>
        <dbReference type="Pfam" id="PF00155"/>
    </source>
</evidence>
<dbReference type="GO" id="GO:0030170">
    <property type="term" value="F:pyridoxal phosphate binding"/>
    <property type="evidence" value="ECO:0007669"/>
    <property type="project" value="InterPro"/>
</dbReference>
<gene>
    <name evidence="7" type="ORF">DN603_03445</name>
</gene>
<dbReference type="InterPro" id="IPR027619">
    <property type="entry name" value="C-S_lyase_PatB-like"/>
</dbReference>
<sequence>MKYDFDEAVDRAGTDSLTVDGWREYMFGAHEGPAPEVPANGFINLWVADMAFSTPEPVLEAIRSRLDKKILGYTRVYDRDYYEIFGAWCERHYGYRFQEESIVFSPGIIPALNRLVPLLTHEEDSILILTPSYAPFKKAGDYSGRRVVDCPLRNNEGHWAVDFEAMEQALSDDQQRIKAFFLCNPHNPTGRVWRRDELQKMIALCLKHDVWVISDEIHCDLSRSGVTHIPAASIFPENHKIITCMSTSKTFNLAGNLLANIMIPDASVRAEWLRLHDDFISPLSLVANKAAWSECDEWLTQVRHYIDENFRFLQDYLGTYHPLARFIIPEGTYLAWIDISRLVDDSNQEEVTLFFARHAGVLLEGGQMFVSNGDGHIRLNLACPRAMLAEGLNRISKELSASSGDAT</sequence>